<dbReference type="EMBL" id="JAPUUL010001488">
    <property type="protein sequence ID" value="KAJ8127276.1"/>
    <property type="molecule type" value="Genomic_DNA"/>
</dbReference>
<dbReference type="Proteomes" id="UP001153332">
    <property type="component" value="Unassembled WGS sequence"/>
</dbReference>
<evidence type="ECO:0000313" key="1">
    <source>
        <dbReference type="EMBL" id="KAJ8127276.1"/>
    </source>
</evidence>
<organism evidence="1 2">
    <name type="scientific">Lasiodiplodia mahajangana</name>
    <dbReference type="NCBI Taxonomy" id="1108764"/>
    <lineage>
        <taxon>Eukaryota</taxon>
        <taxon>Fungi</taxon>
        <taxon>Dikarya</taxon>
        <taxon>Ascomycota</taxon>
        <taxon>Pezizomycotina</taxon>
        <taxon>Dothideomycetes</taxon>
        <taxon>Dothideomycetes incertae sedis</taxon>
        <taxon>Botryosphaeriales</taxon>
        <taxon>Botryosphaeriaceae</taxon>
        <taxon>Lasiodiplodia</taxon>
    </lineage>
</organism>
<proteinExistence type="predicted"/>
<name>A0ACC2JIL8_9PEZI</name>
<reference evidence="1" key="1">
    <citation type="submission" date="2022-12" db="EMBL/GenBank/DDBJ databases">
        <title>Genome Sequence of Lasiodiplodia mahajangana.</title>
        <authorList>
            <person name="Buettner E."/>
        </authorList>
    </citation>
    <scope>NUCLEOTIDE SEQUENCE</scope>
    <source>
        <strain evidence="1">VT137</strain>
    </source>
</reference>
<accession>A0ACC2JIL8</accession>
<keyword evidence="2" id="KW-1185">Reference proteome</keyword>
<sequence length="1551" mass="177389">MPCVSLALAGLSVLELRQANQEDDANLVLEIVTVVDTSNSDVTGTSANEFSTHYVANSKDTYMIVHSKALSEMIRDAVEYYPGQNLAGTTLVLREPYACLMHHMSDLEYLAYSEKDPIKLEHIQVLLGFLRPRYQQQYVPAKERYLSTQPTVRFEDLWVAMKPGVPAYAEFNRGITGCVVGCVIGEVIRLPPKPSQDLPGRWSIDFWFLQVHWPSDEIGCTRHTITITLFDGEKPITSLPIYPAEILDATDQGTTKRRFVDRGRKVRDILWGQSMYMEYDGECMDIAKQRYTGQIIVGGSYGIEEIYPKHNWEFVWVPPSEVMKEDPDVPLSVIEFMVDPKRDDRDILTHDHFFILSPCLSAFTLPNKNWMLLTVEKIRPLTDHDLPPLYIDPQKLSLIQALVDSPSYKDAPSPLPSQGKRDGTIILLHGQPGVGKSYTVEHISVKSRRPLLTLDQKDIGLSLHKLEDKMAGWFALILINLLRRFEGILFLTTSKVQLLDFRITMVISLSIFLPPLDRKTQDSIWLDLGRDFDTKEGIRFHRNATKFLASPGVRQVNWNGHEIHRCFKTAMALARAQAKHTNDNLIVIDDDHLKEAMNVAPFSSNHIPRRLVSSTSSEDGKSKIDETDITFPLFGLEDRNKPALETPRRPVTLNSDSDLCIPDMQWTEWDAFRAAGRKEPFSKTKFHAIDVLKGEPLITFQIGNTKRRKHQYLSPKPMPSSSAIINAANQDKYTPKKIETSTGTLPERIRINSPAIIRTFAEIHGNSIPGPFLLFRPFRSLLYYEQEFHDAISQQDIALQEWSTRKPRAETNEEEIENETERKILSDELEQMRCLISFIENEIKKKQERLRSPPSQAVPFADIPLIFSPGDTVISKDHKQAYRVTMVNCIRHRVKNRKETSHDFWKDESQVQFEDNPVFVHCTYVDFDGELMGPVRRLFTIPRYDGRKEVTSLPIFPLQYVKEDGLRETLVERGKLFFKVASVKHMHYTGLGLTAREEIDSRVVIDFEEAIDRYPDWKPSITSALEDVDIPNKDDQDADLKRLFKAQESTERPCVEECCANETTHYDEYVEDRRREDYIVSQMNRDAFLTPSVAIIPRAFHDIAENNTLTDDEYLIMSYRVFGFVLRSRKWYELDMTCVFEVATLDAGEGFDELVLPPGHGDVVKSMIRQHLRDRNLSSINREKTDIVRGKGRGLIFLLHGVPGVGKTSTAECVADLFRRPLFQITSGDLGTTAREVEDSLEENFSLASRWNSILLIDEADVFLSERTKEDFIRNSLVAVFLRMLEYYAGVLFLTTNRVGVFDEAFTSRIHISLYYPPLDRKSTLQIFEKNWGRIKTRYKKAGRDIDINTSEITDFAIDYFEGNKESRWNGRQIRNAFQSALALAELDALGTDDFLSESDHNRRVILSRKNFDTVAESHKGFTSYLKQVYGADFARRARENLWRFDAFGSPRMPNSLNTRLKIPELAVPSQPPPPPPPPGQWAGQGYVGYDPRNPHPYYPPPPHHYSGQYDHPSQGPRYPSTPGQHPNPISGERLDPRSGAEEFGQSAYGN</sequence>
<comment type="caution">
    <text evidence="1">The sequence shown here is derived from an EMBL/GenBank/DDBJ whole genome shotgun (WGS) entry which is preliminary data.</text>
</comment>
<protein>
    <submittedName>
        <fullName evidence="1">Uncharacterized protein</fullName>
    </submittedName>
</protein>
<gene>
    <name evidence="1" type="ORF">O1611_g6359</name>
</gene>
<evidence type="ECO:0000313" key="2">
    <source>
        <dbReference type="Proteomes" id="UP001153332"/>
    </source>
</evidence>